<accession>A0AAV5VGB7</accession>
<evidence type="ECO:0000256" key="1">
    <source>
        <dbReference type="ARBA" id="ARBA00008129"/>
    </source>
</evidence>
<proteinExistence type="inferred from homology"/>
<keyword evidence="5" id="KW-1185">Reference proteome</keyword>
<reference evidence="4" key="1">
    <citation type="submission" date="2023-10" db="EMBL/GenBank/DDBJ databases">
        <title>Genome assembly of Pristionchus species.</title>
        <authorList>
            <person name="Yoshida K."/>
            <person name="Sommer R.J."/>
        </authorList>
    </citation>
    <scope>NUCLEOTIDE SEQUENCE</scope>
    <source>
        <strain evidence="4">RS5133</strain>
    </source>
</reference>
<dbReference type="FunFam" id="3.60.110.10:FF:000016">
    <property type="entry name" value="Nitrilase blr3397"/>
    <property type="match status" value="1"/>
</dbReference>
<organism evidence="4 5">
    <name type="scientific">Pristionchus fissidentatus</name>
    <dbReference type="NCBI Taxonomy" id="1538716"/>
    <lineage>
        <taxon>Eukaryota</taxon>
        <taxon>Metazoa</taxon>
        <taxon>Ecdysozoa</taxon>
        <taxon>Nematoda</taxon>
        <taxon>Chromadorea</taxon>
        <taxon>Rhabditida</taxon>
        <taxon>Rhabditina</taxon>
        <taxon>Diplogasteromorpha</taxon>
        <taxon>Diplogasteroidea</taxon>
        <taxon>Neodiplogasteridae</taxon>
        <taxon>Pristionchus</taxon>
    </lineage>
</organism>
<evidence type="ECO:0000313" key="5">
    <source>
        <dbReference type="Proteomes" id="UP001432322"/>
    </source>
</evidence>
<comment type="caution">
    <text evidence="4">The sequence shown here is derived from an EMBL/GenBank/DDBJ whole genome shotgun (WGS) entry which is preliminary data.</text>
</comment>
<protein>
    <recommendedName>
        <fullName evidence="3">CN hydrolase domain-containing protein</fullName>
    </recommendedName>
</protein>
<dbReference type="InterPro" id="IPR003010">
    <property type="entry name" value="C-N_Hydrolase"/>
</dbReference>
<comment type="similarity">
    <text evidence="1">Belongs to the carbon-nitrogen hydrolase superfamily. Nitrilase family.</text>
</comment>
<feature type="active site" description="Proton acceptor" evidence="2">
    <location>
        <position position="53"/>
    </location>
</feature>
<dbReference type="CDD" id="cd07564">
    <property type="entry name" value="nitrilases_CHs"/>
    <property type="match status" value="1"/>
</dbReference>
<evidence type="ECO:0000259" key="3">
    <source>
        <dbReference type="PROSITE" id="PS50263"/>
    </source>
</evidence>
<dbReference type="InterPro" id="IPR036526">
    <property type="entry name" value="C-N_Hydrolase_sf"/>
</dbReference>
<dbReference type="Gene3D" id="3.60.110.10">
    <property type="entry name" value="Carbon-nitrogen hydrolase"/>
    <property type="match status" value="1"/>
</dbReference>
<dbReference type="PROSITE" id="PS50263">
    <property type="entry name" value="CN_HYDROLASE"/>
    <property type="match status" value="1"/>
</dbReference>
<dbReference type="InterPro" id="IPR044149">
    <property type="entry name" value="Nitrilases_CHs"/>
</dbReference>
<dbReference type="AlphaFoldDB" id="A0AAV5VGB7"/>
<evidence type="ECO:0000256" key="2">
    <source>
        <dbReference type="PROSITE-ProRule" id="PRU10139"/>
    </source>
</evidence>
<dbReference type="Proteomes" id="UP001432322">
    <property type="component" value="Unassembled WGS sequence"/>
</dbReference>
<dbReference type="SUPFAM" id="SSF56317">
    <property type="entry name" value="Carbon-nitrogen hydrolase"/>
    <property type="match status" value="1"/>
</dbReference>
<dbReference type="PANTHER" id="PTHR46044">
    <property type="entry name" value="NITRILASE"/>
    <property type="match status" value="1"/>
</dbReference>
<sequence length="318" mass="35280">ALNDWTLSLLRMPRIAVVQAGSKVYDTPATISLLEKYTQEAAKNGADLVLFPEAFVGGYPKGLDFGVVLGLRTDEGRSEYARYFNGSITADGEESTRIATIAKENNIWIVSGVVEREGSTLYCSVFFYSSQGKLETVHRKLLPTALERVVWGQGDGSTMPVIDSPVGKIGTAICWENYMPLYRVTLYSKGVEVYLAPTVDCRDEWLPTMQTIALEGRCFVVSACQFMRAGDYPADHQIRQNHKDEDILIRGGSCAVTPLGKVLLTPDFSKEGISFVDIDLSVIPKARFDLDPVGHYSRPDVFQLRVNEDKKSTVVFEK</sequence>
<name>A0AAV5VGB7_9BILA</name>
<evidence type="ECO:0000313" key="4">
    <source>
        <dbReference type="EMBL" id="GMT18772.1"/>
    </source>
</evidence>
<dbReference type="InterPro" id="IPR000132">
    <property type="entry name" value="Nitrilase/CN_hydratase_CS"/>
</dbReference>
<dbReference type="EMBL" id="BTSY01000003">
    <property type="protein sequence ID" value="GMT18772.1"/>
    <property type="molecule type" value="Genomic_DNA"/>
</dbReference>
<dbReference type="Pfam" id="PF00795">
    <property type="entry name" value="CN_hydrolase"/>
    <property type="match status" value="1"/>
</dbReference>
<dbReference type="GO" id="GO:0000257">
    <property type="term" value="F:nitrilase activity"/>
    <property type="evidence" value="ECO:0007669"/>
    <property type="project" value="UniProtKB-ARBA"/>
</dbReference>
<dbReference type="PROSITE" id="PS00920">
    <property type="entry name" value="NITRIL_CHT_1"/>
    <property type="match status" value="1"/>
</dbReference>
<feature type="non-terminal residue" evidence="4">
    <location>
        <position position="1"/>
    </location>
</feature>
<dbReference type="GO" id="GO:0016836">
    <property type="term" value="F:hydro-lyase activity"/>
    <property type="evidence" value="ECO:0007669"/>
    <property type="project" value="UniProtKB-ARBA"/>
</dbReference>
<dbReference type="PANTHER" id="PTHR46044:SF1">
    <property type="entry name" value="CN HYDROLASE DOMAIN-CONTAINING PROTEIN"/>
    <property type="match status" value="1"/>
</dbReference>
<gene>
    <name evidence="4" type="ORF">PFISCL1PPCAC_10069</name>
</gene>
<feature type="domain" description="CN hydrolase" evidence="3">
    <location>
        <begin position="13"/>
        <end position="280"/>
    </location>
</feature>